<reference evidence="2" key="1">
    <citation type="submission" date="2018-02" db="EMBL/GenBank/DDBJ databases">
        <title>Rhizophora mucronata_Transcriptome.</title>
        <authorList>
            <person name="Meera S.P."/>
            <person name="Sreeshan A."/>
            <person name="Augustine A."/>
        </authorList>
    </citation>
    <scope>NUCLEOTIDE SEQUENCE</scope>
    <source>
        <tissue evidence="2">Leaf</tissue>
    </source>
</reference>
<name>A0A2P2NJ66_RHIMU</name>
<feature type="region of interest" description="Disordered" evidence="1">
    <location>
        <begin position="37"/>
        <end position="62"/>
    </location>
</feature>
<dbReference type="AlphaFoldDB" id="A0A2P2NJ66"/>
<evidence type="ECO:0000256" key="1">
    <source>
        <dbReference type="SAM" id="MobiDB-lite"/>
    </source>
</evidence>
<organism evidence="2">
    <name type="scientific">Rhizophora mucronata</name>
    <name type="common">Asiatic mangrove</name>
    <dbReference type="NCBI Taxonomy" id="61149"/>
    <lineage>
        <taxon>Eukaryota</taxon>
        <taxon>Viridiplantae</taxon>
        <taxon>Streptophyta</taxon>
        <taxon>Embryophyta</taxon>
        <taxon>Tracheophyta</taxon>
        <taxon>Spermatophyta</taxon>
        <taxon>Magnoliopsida</taxon>
        <taxon>eudicotyledons</taxon>
        <taxon>Gunneridae</taxon>
        <taxon>Pentapetalae</taxon>
        <taxon>rosids</taxon>
        <taxon>fabids</taxon>
        <taxon>Malpighiales</taxon>
        <taxon>Rhizophoraceae</taxon>
        <taxon>Rhizophora</taxon>
    </lineage>
</organism>
<sequence>MVVNLHLPTPFMVAFNNRRVHRLKNNWILQQNPSDFETNLKGSHRGKGGPLRRFDLRSGTLR</sequence>
<evidence type="ECO:0000313" key="2">
    <source>
        <dbReference type="EMBL" id="MBX42536.1"/>
    </source>
</evidence>
<protein>
    <submittedName>
        <fullName evidence="2">Uncharacterized protein</fullName>
    </submittedName>
</protein>
<dbReference type="EMBL" id="GGEC01062052">
    <property type="protein sequence ID" value="MBX42536.1"/>
    <property type="molecule type" value="Transcribed_RNA"/>
</dbReference>
<accession>A0A2P2NJ66</accession>
<proteinExistence type="predicted"/>